<evidence type="ECO:0000256" key="1">
    <source>
        <dbReference type="SAM" id="MobiDB-lite"/>
    </source>
</evidence>
<feature type="compositionally biased region" description="Polar residues" evidence="1">
    <location>
        <begin position="154"/>
        <end position="166"/>
    </location>
</feature>
<keyword evidence="2" id="KW-0808">Transferase</keyword>
<accession>A0A218YV66</accession>
<feature type="region of interest" description="Disordered" evidence="1">
    <location>
        <begin position="153"/>
        <end position="185"/>
    </location>
</feature>
<dbReference type="AlphaFoldDB" id="A0A218YV66"/>
<dbReference type="Proteomes" id="UP000242519">
    <property type="component" value="Unassembled WGS sequence"/>
</dbReference>
<dbReference type="GO" id="GO:0032259">
    <property type="term" value="P:methylation"/>
    <property type="evidence" value="ECO:0007669"/>
    <property type="project" value="UniProtKB-KW"/>
</dbReference>
<keyword evidence="2" id="KW-0489">Methyltransferase</keyword>
<gene>
    <name evidence="2" type="ORF">B2J93_9449</name>
</gene>
<organism evidence="2 3">
    <name type="scientific">Diplocarpon coronariae</name>
    <dbReference type="NCBI Taxonomy" id="2795749"/>
    <lineage>
        <taxon>Eukaryota</taxon>
        <taxon>Fungi</taxon>
        <taxon>Dikarya</taxon>
        <taxon>Ascomycota</taxon>
        <taxon>Pezizomycotina</taxon>
        <taxon>Leotiomycetes</taxon>
        <taxon>Helotiales</taxon>
        <taxon>Drepanopezizaceae</taxon>
        <taxon>Diplocarpon</taxon>
    </lineage>
</organism>
<dbReference type="EMBL" id="MZNU01000345">
    <property type="protein sequence ID" value="OWO99699.1"/>
    <property type="molecule type" value="Genomic_DNA"/>
</dbReference>
<name>A0A218YV66_9HELO</name>
<sequence>MTKGKALRNQESAGRGFASLLTTLPRLGGVYRWVASETESRSTDDGKRGTRLKIPRARCHARETSWRRSGGRRPHAAALRVCCPHRAAAIGVPPAFVELGVSLRRLPHIKRRHLRSGMPPRPRDESAPWSLAGALRLPVVVELPWGREIRISESPGSGKNINAPTRTSPPIIQSSRRSSSVLIAD</sequence>
<protein>
    <submittedName>
        <fullName evidence="2">rRNA methylase</fullName>
    </submittedName>
</protein>
<evidence type="ECO:0000313" key="2">
    <source>
        <dbReference type="EMBL" id="OWO99699.1"/>
    </source>
</evidence>
<feature type="compositionally biased region" description="Low complexity" evidence="1">
    <location>
        <begin position="168"/>
        <end position="185"/>
    </location>
</feature>
<reference evidence="2 3" key="1">
    <citation type="submission" date="2017-04" db="EMBL/GenBank/DDBJ databases">
        <title>Draft genome sequence of Marssonina coronaria NL1: causal agent of apple blotch.</title>
        <authorList>
            <person name="Cheng Q."/>
        </authorList>
    </citation>
    <scope>NUCLEOTIDE SEQUENCE [LARGE SCALE GENOMIC DNA]</scope>
    <source>
        <strain evidence="2 3">NL1</strain>
    </source>
</reference>
<keyword evidence="3" id="KW-1185">Reference proteome</keyword>
<comment type="caution">
    <text evidence="2">The sequence shown here is derived from an EMBL/GenBank/DDBJ whole genome shotgun (WGS) entry which is preliminary data.</text>
</comment>
<dbReference type="GO" id="GO:0008168">
    <property type="term" value="F:methyltransferase activity"/>
    <property type="evidence" value="ECO:0007669"/>
    <property type="project" value="UniProtKB-KW"/>
</dbReference>
<evidence type="ECO:0000313" key="3">
    <source>
        <dbReference type="Proteomes" id="UP000242519"/>
    </source>
</evidence>
<proteinExistence type="predicted"/>
<dbReference type="InParanoid" id="A0A218YV66"/>